<evidence type="ECO:0000256" key="1">
    <source>
        <dbReference type="ARBA" id="ARBA00004202"/>
    </source>
</evidence>
<sequence length="328" mass="33967">MPAPAALEVTDLVVTYDGRRVVDDLTFQAEAGRITAVLGPNGAGKTTTIECAEGLRRPASGTIRVLGHAPGSTQARARTGVMLQDGGLPMARSVRDVLALACAVRPGARSPRELVDLLDLAAVERTPVRRLSGGQRQRLAFAVAIAARPDLAFLDEPSAGLDPHARRDVWSLVRDLRESGTAVVLTTHLLQEAEELADVVHVLDRGRLVAAGTPQDLVARYAATDTLQITFARRPAPGELAALGRAAAAGAVERDGDAVLVRDLGSDGPHVTARVAAWCADAGLAILTLRAGGGTLEHAYLALTGRHELDDAGSPGRPGAGASDGSAA</sequence>
<dbReference type="EMBL" id="VENP01000008">
    <property type="protein sequence ID" value="TNU76344.1"/>
    <property type="molecule type" value="Genomic_DNA"/>
</dbReference>
<dbReference type="GO" id="GO:0005524">
    <property type="term" value="F:ATP binding"/>
    <property type="evidence" value="ECO:0007669"/>
    <property type="project" value="UniProtKB-KW"/>
</dbReference>
<keyword evidence="9" id="KW-1185">Reference proteome</keyword>
<dbReference type="InterPro" id="IPR017871">
    <property type="entry name" value="ABC_transporter-like_CS"/>
</dbReference>
<organism evidence="8 9">
    <name type="scientific">Miniimonas arenae</name>
    <dbReference type="NCBI Taxonomy" id="676201"/>
    <lineage>
        <taxon>Bacteria</taxon>
        <taxon>Bacillati</taxon>
        <taxon>Actinomycetota</taxon>
        <taxon>Actinomycetes</taxon>
        <taxon>Micrococcales</taxon>
        <taxon>Beutenbergiaceae</taxon>
        <taxon>Miniimonas</taxon>
    </lineage>
</organism>
<dbReference type="InterPro" id="IPR027417">
    <property type="entry name" value="P-loop_NTPase"/>
</dbReference>
<dbReference type="GO" id="GO:0016887">
    <property type="term" value="F:ATP hydrolysis activity"/>
    <property type="evidence" value="ECO:0007669"/>
    <property type="project" value="InterPro"/>
</dbReference>
<dbReference type="PROSITE" id="PS50893">
    <property type="entry name" value="ABC_TRANSPORTER_2"/>
    <property type="match status" value="1"/>
</dbReference>
<dbReference type="SMART" id="SM00382">
    <property type="entry name" value="AAA"/>
    <property type="match status" value="1"/>
</dbReference>
<dbReference type="Proteomes" id="UP000313849">
    <property type="component" value="Unassembled WGS sequence"/>
</dbReference>
<keyword evidence="2" id="KW-0813">Transport</keyword>
<dbReference type="PROSITE" id="PS00211">
    <property type="entry name" value="ABC_TRANSPORTER_1"/>
    <property type="match status" value="1"/>
</dbReference>
<dbReference type="InterPro" id="IPR003593">
    <property type="entry name" value="AAA+_ATPase"/>
</dbReference>
<evidence type="ECO:0000256" key="5">
    <source>
        <dbReference type="ARBA" id="ARBA00023251"/>
    </source>
</evidence>
<feature type="region of interest" description="Disordered" evidence="6">
    <location>
        <begin position="308"/>
        <end position="328"/>
    </location>
</feature>
<dbReference type="OrthoDB" id="9804819at2"/>
<feature type="domain" description="ABC transporter" evidence="7">
    <location>
        <begin position="7"/>
        <end position="230"/>
    </location>
</feature>
<dbReference type="InterPro" id="IPR050763">
    <property type="entry name" value="ABC_transporter_ATP-binding"/>
</dbReference>
<evidence type="ECO:0000256" key="6">
    <source>
        <dbReference type="SAM" id="MobiDB-lite"/>
    </source>
</evidence>
<dbReference type="InterPro" id="IPR003439">
    <property type="entry name" value="ABC_transporter-like_ATP-bd"/>
</dbReference>
<keyword evidence="4 8" id="KW-0067">ATP-binding</keyword>
<dbReference type="SUPFAM" id="SSF52540">
    <property type="entry name" value="P-loop containing nucleoside triphosphate hydrolases"/>
    <property type="match status" value="1"/>
</dbReference>
<evidence type="ECO:0000313" key="9">
    <source>
        <dbReference type="Proteomes" id="UP000313849"/>
    </source>
</evidence>
<dbReference type="Pfam" id="PF00005">
    <property type="entry name" value="ABC_tran"/>
    <property type="match status" value="1"/>
</dbReference>
<protein>
    <submittedName>
        <fullName evidence="8">ABC transporter ATP-binding protein</fullName>
    </submittedName>
</protein>
<evidence type="ECO:0000259" key="7">
    <source>
        <dbReference type="PROSITE" id="PS50893"/>
    </source>
</evidence>
<keyword evidence="3" id="KW-0547">Nucleotide-binding</keyword>
<feature type="compositionally biased region" description="Low complexity" evidence="6">
    <location>
        <begin position="312"/>
        <end position="328"/>
    </location>
</feature>
<name>A0A5C5BG25_9MICO</name>
<comment type="caution">
    <text evidence="8">The sequence shown here is derived from an EMBL/GenBank/DDBJ whole genome shotgun (WGS) entry which is preliminary data.</text>
</comment>
<gene>
    <name evidence="8" type="ORF">FH969_03650</name>
</gene>
<dbReference type="PANTHER" id="PTHR42711">
    <property type="entry name" value="ABC TRANSPORTER ATP-BINDING PROTEIN"/>
    <property type="match status" value="1"/>
</dbReference>
<evidence type="ECO:0000256" key="3">
    <source>
        <dbReference type="ARBA" id="ARBA00022741"/>
    </source>
</evidence>
<dbReference type="GO" id="GO:0046677">
    <property type="term" value="P:response to antibiotic"/>
    <property type="evidence" value="ECO:0007669"/>
    <property type="project" value="UniProtKB-KW"/>
</dbReference>
<dbReference type="RefSeq" id="WP_108719741.1">
    <property type="nucleotide sequence ID" value="NZ_VENP01000008.1"/>
</dbReference>
<evidence type="ECO:0000256" key="2">
    <source>
        <dbReference type="ARBA" id="ARBA00022448"/>
    </source>
</evidence>
<dbReference type="Gene3D" id="3.40.50.300">
    <property type="entry name" value="P-loop containing nucleotide triphosphate hydrolases"/>
    <property type="match status" value="1"/>
</dbReference>
<evidence type="ECO:0000256" key="4">
    <source>
        <dbReference type="ARBA" id="ARBA00022840"/>
    </source>
</evidence>
<dbReference type="PANTHER" id="PTHR42711:SF16">
    <property type="entry name" value="ABC TRANSPORTER ATP-BINDING PROTEIN"/>
    <property type="match status" value="1"/>
</dbReference>
<evidence type="ECO:0000313" key="8">
    <source>
        <dbReference type="EMBL" id="TNU76344.1"/>
    </source>
</evidence>
<accession>A0A5C5BG25</accession>
<dbReference type="AlphaFoldDB" id="A0A5C5BG25"/>
<dbReference type="CDD" id="cd03230">
    <property type="entry name" value="ABC_DR_subfamily_A"/>
    <property type="match status" value="1"/>
</dbReference>
<keyword evidence="5" id="KW-0046">Antibiotic resistance</keyword>
<reference evidence="8 9" key="1">
    <citation type="submission" date="2019-06" db="EMBL/GenBank/DDBJ databases">
        <title>Draft genome sequence of Miniimonas arenae KCTC 19750T isolated from sea sand.</title>
        <authorList>
            <person name="Park S.-J."/>
        </authorList>
    </citation>
    <scope>NUCLEOTIDE SEQUENCE [LARGE SCALE GENOMIC DNA]</scope>
    <source>
        <strain evidence="8 9">KCTC 19750</strain>
    </source>
</reference>
<proteinExistence type="predicted"/>
<comment type="subcellular location">
    <subcellularLocation>
        <location evidence="1">Cell membrane</location>
        <topology evidence="1">Peripheral membrane protein</topology>
    </subcellularLocation>
</comment>
<dbReference type="GO" id="GO:0005886">
    <property type="term" value="C:plasma membrane"/>
    <property type="evidence" value="ECO:0007669"/>
    <property type="project" value="UniProtKB-SubCell"/>
</dbReference>